<evidence type="ECO:0000313" key="2">
    <source>
        <dbReference type="Proteomes" id="UP000271087"/>
    </source>
</evidence>
<dbReference type="InterPro" id="IPR043502">
    <property type="entry name" value="DNA/RNA_pol_sf"/>
</dbReference>
<evidence type="ECO:0000313" key="3">
    <source>
        <dbReference type="WBParaSite" id="nOo.2.0.1.t11515-RA"/>
    </source>
</evidence>
<dbReference type="SUPFAM" id="SSF56672">
    <property type="entry name" value="DNA/RNA polymerases"/>
    <property type="match status" value="1"/>
</dbReference>
<evidence type="ECO:0000313" key="1">
    <source>
        <dbReference type="EMBL" id="VDM96320.1"/>
    </source>
</evidence>
<proteinExistence type="predicted"/>
<dbReference type="OrthoDB" id="5920525at2759"/>
<dbReference type="AlphaFoldDB" id="A0A182ETN8"/>
<organism evidence="3">
    <name type="scientific">Onchocerca ochengi</name>
    <name type="common">Filarial nematode worm</name>
    <dbReference type="NCBI Taxonomy" id="42157"/>
    <lineage>
        <taxon>Eukaryota</taxon>
        <taxon>Metazoa</taxon>
        <taxon>Ecdysozoa</taxon>
        <taxon>Nematoda</taxon>
        <taxon>Chromadorea</taxon>
        <taxon>Rhabditida</taxon>
        <taxon>Spirurina</taxon>
        <taxon>Spiruromorpha</taxon>
        <taxon>Filarioidea</taxon>
        <taxon>Onchocercidae</taxon>
        <taxon>Onchocerca</taxon>
    </lineage>
</organism>
<dbReference type="Proteomes" id="UP000271087">
    <property type="component" value="Unassembled WGS sequence"/>
</dbReference>
<sequence length="215" mass="24636">MLLQSKIGPIVAGSGDISKLYNNTICLSNATIKVNFASELERFWKLEMTGIRESPNADDDDEARLKSPVKRSKHNSILGSYHETIEEQLRYDIIEEVHPNDEIGIIHYLPHHEVLTPSKARTKLRVVYDASAHLNGFKNDENTKCYRFKRVPFGVISLRFLLSATLNYHLENHSSKVAHEIRKNLYVDNVTISAESIDEAFHKYQEMKSISKKPL</sequence>
<gene>
    <name evidence="1" type="ORF">NOO_LOCUS11515</name>
</gene>
<reference evidence="1 2" key="2">
    <citation type="submission" date="2018-08" db="EMBL/GenBank/DDBJ databases">
        <authorList>
            <person name="Laetsch R D."/>
            <person name="Stevens L."/>
            <person name="Kumar S."/>
            <person name="Blaxter L. M."/>
        </authorList>
    </citation>
    <scope>NUCLEOTIDE SEQUENCE [LARGE SCALE GENOMIC DNA]</scope>
</reference>
<protein>
    <submittedName>
        <fullName evidence="3">Reverse transcriptase domain-containing protein</fullName>
    </submittedName>
</protein>
<accession>A0A182ETN8</accession>
<dbReference type="WBParaSite" id="nOo.2.0.1.t11515-RA">
    <property type="protein sequence ID" value="nOo.2.0.1.t11515-RA"/>
    <property type="gene ID" value="nOo.2.0.1.g11515"/>
</dbReference>
<name>A0A182ETN8_ONCOC</name>
<reference evidence="3" key="1">
    <citation type="submission" date="2016-06" db="UniProtKB">
        <authorList>
            <consortium name="WormBaseParasite"/>
        </authorList>
    </citation>
    <scope>IDENTIFICATION</scope>
</reference>
<keyword evidence="2" id="KW-1185">Reference proteome</keyword>
<dbReference type="EMBL" id="UYRW01008138">
    <property type="protein sequence ID" value="VDM96320.1"/>
    <property type="molecule type" value="Genomic_DNA"/>
</dbReference>